<proteinExistence type="predicted"/>
<feature type="domain" description="PEP-utilising enzyme mobile" evidence="1">
    <location>
        <begin position="2"/>
        <end position="54"/>
    </location>
</feature>
<dbReference type="Gene3D" id="3.50.30.10">
    <property type="entry name" value="Phosphohistidine domain"/>
    <property type="match status" value="1"/>
</dbReference>
<reference evidence="2" key="1">
    <citation type="submission" date="2018-05" db="EMBL/GenBank/DDBJ databases">
        <authorList>
            <person name="Lanie J.A."/>
            <person name="Ng W.-L."/>
            <person name="Kazmierczak K.M."/>
            <person name="Andrzejewski T.M."/>
            <person name="Davidsen T.M."/>
            <person name="Wayne K.J."/>
            <person name="Tettelin H."/>
            <person name="Glass J.I."/>
            <person name="Rusch D."/>
            <person name="Podicherti R."/>
            <person name="Tsui H.-C.T."/>
            <person name="Winkler M.E."/>
        </authorList>
    </citation>
    <scope>NUCLEOTIDE SEQUENCE</scope>
    <source>
        <strain evidence="2">ZC4RG45</strain>
    </source>
</reference>
<organism evidence="2">
    <name type="scientific">Thermocrispum agreste</name>
    <dbReference type="NCBI Taxonomy" id="37925"/>
    <lineage>
        <taxon>Bacteria</taxon>
        <taxon>Bacillati</taxon>
        <taxon>Actinomycetota</taxon>
        <taxon>Actinomycetes</taxon>
        <taxon>Pseudonocardiales</taxon>
        <taxon>Pseudonocardiaceae</taxon>
        <taxon>Thermocrispum</taxon>
    </lineage>
</organism>
<protein>
    <recommendedName>
        <fullName evidence="1">PEP-utilising enzyme mobile domain-containing protein</fullName>
    </recommendedName>
</protein>
<dbReference type="InterPro" id="IPR036637">
    <property type="entry name" value="Phosphohistidine_dom_sf"/>
</dbReference>
<dbReference type="InterPro" id="IPR008279">
    <property type="entry name" value="PEP-util_enz_mobile_dom"/>
</dbReference>
<dbReference type="AlphaFoldDB" id="A0A2W4L104"/>
<dbReference type="Pfam" id="PF00391">
    <property type="entry name" value="PEP-utilizers"/>
    <property type="match status" value="1"/>
</dbReference>
<evidence type="ECO:0000313" key="2">
    <source>
        <dbReference type="EMBL" id="PZM89236.1"/>
    </source>
</evidence>
<dbReference type="SUPFAM" id="SSF52009">
    <property type="entry name" value="Phosphohistidine domain"/>
    <property type="match status" value="1"/>
</dbReference>
<dbReference type="EMBL" id="QGUI01000993">
    <property type="protein sequence ID" value="PZM89236.1"/>
    <property type="molecule type" value="Genomic_DNA"/>
</dbReference>
<dbReference type="GO" id="GO:0016772">
    <property type="term" value="F:transferase activity, transferring phosphorus-containing groups"/>
    <property type="evidence" value="ECO:0007669"/>
    <property type="project" value="InterPro"/>
</dbReference>
<accession>A0A2W4L104</accession>
<evidence type="ECO:0000259" key="1">
    <source>
        <dbReference type="Pfam" id="PF00391"/>
    </source>
</evidence>
<gene>
    <name evidence="2" type="ORF">DIU77_19390</name>
</gene>
<comment type="caution">
    <text evidence="2">The sequence shown here is derived from an EMBL/GenBank/DDBJ whole genome shotgun (WGS) entry which is preliminary data.</text>
</comment>
<name>A0A2W4L104_9PSEU</name>
<sequence length="555" mass="61874">MVVVARSGSTAFLPIAPNAGLRGLIHLQGAPESHLGILCREYGIPCIMSVQFTEGVRSGRGEIIPADGVRVRLDCRTRPEGRVSVEVGAPVDNSPASADAKPQMSPEEMEQIQLLLTKFGGTVPRGVEGDKIMRAEMKTRVLYGDKDSLYRDLTVQEVNEAIRYYTWNEWNALAARATEGESGLIPRQEYEAMGIMHCWFRHPDWLRAIEDKVGIDGMIEIGRRGRTEIGTKINMLHLWALATASSFGRGIALELNLHDLDYKADRIRDCFGIVRRLYTGLWGEGEAFLTSMKNFRAEVLERSWIDRFMADRIDLADDEARSAFQRFQGAAELMGFLLHFDNRLGVGDHGPYPLPDGGFVLVRDIFLNEPAWPWNNVDSGLPWSVTVAMFFDPGTPLEVEVVDISTVFTKPANYVPFIKGVAIYQRDAWDAPIESIRTLTLDDLEQLRVMCEKASAQLYQRIAKMSTREKIEAGALTYTAGFALPIARAAGMVEELVAKHEFFDLHPAVAACYDTIVSGVATEMIPRLFLTGSWRPLLNIPGPRDLTKNTMAAFS</sequence>